<evidence type="ECO:0000256" key="1">
    <source>
        <dbReference type="ARBA" id="ARBA00022722"/>
    </source>
</evidence>
<evidence type="ECO:0000256" key="3">
    <source>
        <dbReference type="ARBA" id="ARBA00022801"/>
    </source>
</evidence>
<accession>A0A543A2C9</accession>
<dbReference type="GO" id="GO:0046872">
    <property type="term" value="F:metal ion binding"/>
    <property type="evidence" value="ECO:0007669"/>
    <property type="project" value="UniProtKB-KW"/>
</dbReference>
<evidence type="ECO:0000256" key="2">
    <source>
        <dbReference type="ARBA" id="ARBA00022723"/>
    </source>
</evidence>
<reference evidence="6 7" key="1">
    <citation type="submission" date="2019-06" db="EMBL/GenBank/DDBJ databases">
        <title>Sequencing the genomes of 1000 actinobacteria strains.</title>
        <authorList>
            <person name="Klenk H.-P."/>
        </authorList>
    </citation>
    <scope>NUCLEOTIDE SEQUENCE [LARGE SCALE GENOMIC DNA]</scope>
    <source>
        <strain evidence="6 7">DSM 25218</strain>
    </source>
</reference>
<dbReference type="Proteomes" id="UP000320209">
    <property type="component" value="Unassembled WGS sequence"/>
</dbReference>
<feature type="domain" description="PIN" evidence="5">
    <location>
        <begin position="3"/>
        <end position="126"/>
    </location>
</feature>
<dbReference type="CDD" id="cd09874">
    <property type="entry name" value="PIN_MT3492-like"/>
    <property type="match status" value="1"/>
</dbReference>
<proteinExistence type="predicted"/>
<dbReference type="AlphaFoldDB" id="A0A543A2C9"/>
<keyword evidence="7" id="KW-1185">Reference proteome</keyword>
<name>A0A543A2C9_9ACTN</name>
<dbReference type="Gene3D" id="3.40.50.1010">
    <property type="entry name" value="5'-nuclease"/>
    <property type="match status" value="1"/>
</dbReference>
<protein>
    <recommendedName>
        <fullName evidence="5">PIN domain-containing protein</fullName>
    </recommendedName>
</protein>
<dbReference type="GO" id="GO:0016787">
    <property type="term" value="F:hydrolase activity"/>
    <property type="evidence" value="ECO:0007669"/>
    <property type="project" value="UniProtKB-KW"/>
</dbReference>
<evidence type="ECO:0000259" key="5">
    <source>
        <dbReference type="Pfam" id="PF01850"/>
    </source>
</evidence>
<evidence type="ECO:0000256" key="4">
    <source>
        <dbReference type="ARBA" id="ARBA00022842"/>
    </source>
</evidence>
<keyword evidence="4" id="KW-0460">Magnesium</keyword>
<comment type="caution">
    <text evidence="6">The sequence shown here is derived from an EMBL/GenBank/DDBJ whole genome shotgun (WGS) entry which is preliminary data.</text>
</comment>
<evidence type="ECO:0000313" key="7">
    <source>
        <dbReference type="Proteomes" id="UP000320209"/>
    </source>
</evidence>
<dbReference type="OrthoDB" id="4750219at2"/>
<dbReference type="RefSeq" id="WP_141778921.1">
    <property type="nucleotide sequence ID" value="NZ_VFOV01000001.1"/>
</dbReference>
<organism evidence="6 7">
    <name type="scientific">Nocardioides albertanoniae</name>
    <dbReference type="NCBI Taxonomy" id="1175486"/>
    <lineage>
        <taxon>Bacteria</taxon>
        <taxon>Bacillati</taxon>
        <taxon>Actinomycetota</taxon>
        <taxon>Actinomycetes</taxon>
        <taxon>Propionibacteriales</taxon>
        <taxon>Nocardioidaceae</taxon>
        <taxon>Nocardioides</taxon>
    </lineage>
</organism>
<keyword evidence="3" id="KW-0378">Hydrolase</keyword>
<keyword evidence="2" id="KW-0479">Metal-binding</keyword>
<dbReference type="SUPFAM" id="SSF88723">
    <property type="entry name" value="PIN domain-like"/>
    <property type="match status" value="1"/>
</dbReference>
<evidence type="ECO:0000313" key="6">
    <source>
        <dbReference type="EMBL" id="TQL66742.1"/>
    </source>
</evidence>
<gene>
    <name evidence="6" type="ORF">FB381_0607</name>
</gene>
<dbReference type="GO" id="GO:0004518">
    <property type="term" value="F:nuclease activity"/>
    <property type="evidence" value="ECO:0007669"/>
    <property type="project" value="UniProtKB-KW"/>
</dbReference>
<sequence length="140" mass="15151">MLVYVDTSAVLKLLIDEPESDALEGHLNEIVDNDGRVISSELLDVELTRVALRSGIARADVDAIVQEVHLMRILPEVIAEAKDLTQSLKSLDAIHVGTASLLMEDAEGDEAIEQLVTYDRQMASAAEELGLEVVSPGRST</sequence>
<keyword evidence="1" id="KW-0540">Nuclease</keyword>
<dbReference type="Pfam" id="PF01850">
    <property type="entry name" value="PIN"/>
    <property type="match status" value="1"/>
</dbReference>
<dbReference type="InterPro" id="IPR029060">
    <property type="entry name" value="PIN-like_dom_sf"/>
</dbReference>
<dbReference type="InterPro" id="IPR002716">
    <property type="entry name" value="PIN_dom"/>
</dbReference>
<dbReference type="EMBL" id="VFOV01000001">
    <property type="protein sequence ID" value="TQL66742.1"/>
    <property type="molecule type" value="Genomic_DNA"/>
</dbReference>